<evidence type="ECO:0000313" key="2">
    <source>
        <dbReference type="EMBL" id="SFT63838.1"/>
    </source>
</evidence>
<keyword evidence="3" id="KW-1185">Reference proteome</keyword>
<dbReference type="EMBL" id="FPAS01000002">
    <property type="protein sequence ID" value="SFT63838.1"/>
    <property type="molecule type" value="Genomic_DNA"/>
</dbReference>
<protein>
    <recommendedName>
        <fullName evidence="4">Lipoprotein</fullName>
    </recommendedName>
</protein>
<evidence type="ECO:0000313" key="3">
    <source>
        <dbReference type="Proteomes" id="UP000236454"/>
    </source>
</evidence>
<accession>A0A1I6ZM87</accession>
<dbReference type="OrthoDB" id="978343at2"/>
<keyword evidence="1" id="KW-0732">Signal</keyword>
<organism evidence="2 3">
    <name type="scientific">Lishizhenia tianjinensis</name>
    <dbReference type="NCBI Taxonomy" id="477690"/>
    <lineage>
        <taxon>Bacteria</taxon>
        <taxon>Pseudomonadati</taxon>
        <taxon>Bacteroidota</taxon>
        <taxon>Flavobacteriia</taxon>
        <taxon>Flavobacteriales</taxon>
        <taxon>Crocinitomicaceae</taxon>
        <taxon>Lishizhenia</taxon>
    </lineage>
</organism>
<dbReference type="PROSITE" id="PS51257">
    <property type="entry name" value="PROKAR_LIPOPROTEIN"/>
    <property type="match status" value="1"/>
</dbReference>
<feature type="chain" id="PRO_5014919180" description="Lipoprotein" evidence="1">
    <location>
        <begin position="19"/>
        <end position="296"/>
    </location>
</feature>
<reference evidence="2 3" key="1">
    <citation type="submission" date="2016-10" db="EMBL/GenBank/DDBJ databases">
        <authorList>
            <person name="de Groot N.N."/>
        </authorList>
    </citation>
    <scope>NUCLEOTIDE SEQUENCE [LARGE SCALE GENOMIC DNA]</scope>
    <source>
        <strain evidence="2 3">CGMCC 1.7005</strain>
    </source>
</reference>
<evidence type="ECO:0000256" key="1">
    <source>
        <dbReference type="SAM" id="SignalP"/>
    </source>
</evidence>
<evidence type="ECO:0008006" key="4">
    <source>
        <dbReference type="Google" id="ProtNLM"/>
    </source>
</evidence>
<sequence length="296" mass="32215">MKKTLVFSLLALSLLACKKEDNNDDGTNSNEAPKVVFRLKLDPNQERTDNLGNPATVPANHGAQDPSYNAFSIHYIELAQNAYTQLQDGEVCYIGAQTTAGGDNAIDYDKAIRVNDGEVLAEIPIADLKADTYEWIRVSVSYQNADIEFRANGIDATATLACFLGFNTYITDHVIKTQTETVNSNKLQGYWALEIHPNDVIQNPIVSTGESGQITVPNPLAATSPIPPGSCVLTGDFDQDLVITGNETEDIIVDVSFSTNKSIEWYDAAQNNIFEPLDGDSLVDMGIRGVKPIVVQ</sequence>
<feature type="signal peptide" evidence="1">
    <location>
        <begin position="1"/>
        <end position="18"/>
    </location>
</feature>
<dbReference type="AlphaFoldDB" id="A0A1I6ZM87"/>
<proteinExistence type="predicted"/>
<dbReference type="RefSeq" id="WP_090247723.1">
    <property type="nucleotide sequence ID" value="NZ_FPAS01000002.1"/>
</dbReference>
<dbReference type="Proteomes" id="UP000236454">
    <property type="component" value="Unassembled WGS sequence"/>
</dbReference>
<gene>
    <name evidence="2" type="ORF">SAMN05216474_1478</name>
</gene>
<name>A0A1I6ZM87_9FLAO</name>
<dbReference type="STRING" id="477690.SAMN05216474_1478"/>